<reference evidence="3" key="1">
    <citation type="submission" date="2019-02" db="EMBL/GenBank/DDBJ databases">
        <authorList>
            <person name="Gruber-Vodicka R. H."/>
            <person name="Seah K. B. B."/>
        </authorList>
    </citation>
    <scope>NUCLEOTIDE SEQUENCE</scope>
    <source>
        <strain evidence="4">BECK_BZ106</strain>
        <strain evidence="3">BECK_BZ15</strain>
    </source>
</reference>
<evidence type="ECO:0008006" key="5">
    <source>
        <dbReference type="Google" id="ProtNLM"/>
    </source>
</evidence>
<dbReference type="EMBL" id="CAADFD010000148">
    <property type="protein sequence ID" value="VFJ68647.1"/>
    <property type="molecule type" value="Genomic_DNA"/>
</dbReference>
<sequence length="75" mass="7759">MKTFLLSFSIILLAIIGMAIGVLLRGARYRIRGSCGGLANIPGLKGECCGACKKDPLPENTENPSGAGPQPESGK</sequence>
<keyword evidence="2" id="KW-0812">Transmembrane</keyword>
<keyword evidence="2" id="KW-1133">Transmembrane helix</keyword>
<protein>
    <recommendedName>
        <fullName evidence="5">(Na+)-NQR maturation NqrM</fullName>
    </recommendedName>
</protein>
<gene>
    <name evidence="3" type="ORF">BECKFW1821A_GA0114235_1002104</name>
    <name evidence="4" type="ORF">BECKFW1821B_GA0114236_11487</name>
</gene>
<dbReference type="EMBL" id="CAADEW010000002">
    <property type="protein sequence ID" value="VFJ42829.1"/>
    <property type="molecule type" value="Genomic_DNA"/>
</dbReference>
<proteinExistence type="predicted"/>
<dbReference type="PANTHER" id="PTHR40691">
    <property type="entry name" value="(NA+)-NQR MATURATION NQRM"/>
    <property type="match status" value="1"/>
</dbReference>
<evidence type="ECO:0000313" key="3">
    <source>
        <dbReference type="EMBL" id="VFJ42829.1"/>
    </source>
</evidence>
<organism evidence="3">
    <name type="scientific">Candidatus Kentrum sp. FW</name>
    <dbReference type="NCBI Taxonomy" id="2126338"/>
    <lineage>
        <taxon>Bacteria</taxon>
        <taxon>Pseudomonadati</taxon>
        <taxon>Pseudomonadota</taxon>
        <taxon>Gammaproteobacteria</taxon>
        <taxon>Candidatus Kentrum</taxon>
    </lineage>
</organism>
<feature type="transmembrane region" description="Helical" evidence="2">
    <location>
        <begin position="6"/>
        <end position="24"/>
    </location>
</feature>
<name>A0A450RUM3_9GAMM</name>
<evidence type="ECO:0000313" key="4">
    <source>
        <dbReference type="EMBL" id="VFJ68647.1"/>
    </source>
</evidence>
<evidence type="ECO:0000256" key="1">
    <source>
        <dbReference type="SAM" id="MobiDB-lite"/>
    </source>
</evidence>
<dbReference type="AlphaFoldDB" id="A0A450RUM3"/>
<keyword evidence="2" id="KW-0472">Membrane</keyword>
<evidence type="ECO:0000256" key="2">
    <source>
        <dbReference type="SAM" id="Phobius"/>
    </source>
</evidence>
<accession>A0A450RUM3</accession>
<dbReference type="InterPro" id="IPR007495">
    <property type="entry name" value="NqrM"/>
</dbReference>
<dbReference type="PANTHER" id="PTHR40691:SF3">
    <property type="entry name" value="(NA+)-NQR MATURATION NQRM"/>
    <property type="match status" value="1"/>
</dbReference>
<feature type="region of interest" description="Disordered" evidence="1">
    <location>
        <begin position="56"/>
        <end position="75"/>
    </location>
</feature>